<organism evidence="3 4">
    <name type="scientific">Acetivibrio straminisolvens JCM 21531</name>
    <dbReference type="NCBI Taxonomy" id="1294263"/>
    <lineage>
        <taxon>Bacteria</taxon>
        <taxon>Bacillati</taxon>
        <taxon>Bacillota</taxon>
        <taxon>Clostridia</taxon>
        <taxon>Eubacteriales</taxon>
        <taxon>Oscillospiraceae</taxon>
        <taxon>Acetivibrio</taxon>
    </lineage>
</organism>
<dbReference type="SUPFAM" id="SSF55874">
    <property type="entry name" value="ATPase domain of HSP90 chaperone/DNA topoisomerase II/histidine kinase"/>
    <property type="match status" value="1"/>
</dbReference>
<evidence type="ECO:0000256" key="1">
    <source>
        <dbReference type="ARBA" id="ARBA00022527"/>
    </source>
</evidence>
<dbReference type="InterPro" id="IPR050267">
    <property type="entry name" value="Anti-sigma-factor_SerPK"/>
</dbReference>
<proteinExistence type="predicted"/>
<gene>
    <name evidence="3" type="ORF">JCM21531_1759</name>
</gene>
<dbReference type="Gene3D" id="3.30.565.10">
    <property type="entry name" value="Histidine kinase-like ATPase, C-terminal domain"/>
    <property type="match status" value="1"/>
</dbReference>
<dbReference type="PANTHER" id="PTHR35526">
    <property type="entry name" value="ANTI-SIGMA-F FACTOR RSBW-RELATED"/>
    <property type="match status" value="1"/>
</dbReference>
<keyword evidence="1" id="KW-0418">Kinase</keyword>
<keyword evidence="1" id="KW-0808">Transferase</keyword>
<reference evidence="3" key="1">
    <citation type="journal article" date="2014" name="Genome Announc.">
        <title>Draft Genome Sequence of Clostridium straminisolvens Strain JCM 21531T, Isolated from a Cellulose-Degrading Bacterial Community.</title>
        <authorList>
            <person name="Yuki M."/>
            <person name="Oshima K."/>
            <person name="Suda W."/>
            <person name="Sakamoto M."/>
            <person name="Kitamura K."/>
            <person name="Iida T."/>
            <person name="Hattori M."/>
            <person name="Ohkuma M."/>
        </authorList>
    </citation>
    <scope>NUCLEOTIDE SEQUENCE [LARGE SCALE GENOMIC DNA]</scope>
    <source>
        <strain evidence="3">JCM 21531</strain>
    </source>
</reference>
<dbReference type="AlphaFoldDB" id="W4V680"/>
<accession>W4V680</accession>
<keyword evidence="4" id="KW-1185">Reference proteome</keyword>
<evidence type="ECO:0000259" key="2">
    <source>
        <dbReference type="Pfam" id="PF13581"/>
    </source>
</evidence>
<dbReference type="InterPro" id="IPR036890">
    <property type="entry name" value="HATPase_C_sf"/>
</dbReference>
<dbReference type="GO" id="GO:0004674">
    <property type="term" value="F:protein serine/threonine kinase activity"/>
    <property type="evidence" value="ECO:0007669"/>
    <property type="project" value="UniProtKB-KW"/>
</dbReference>
<evidence type="ECO:0000313" key="3">
    <source>
        <dbReference type="EMBL" id="GAE88323.1"/>
    </source>
</evidence>
<dbReference type="OrthoDB" id="9767435at2"/>
<dbReference type="Proteomes" id="UP000019109">
    <property type="component" value="Unassembled WGS sequence"/>
</dbReference>
<dbReference type="RefSeq" id="WP_038288370.1">
    <property type="nucleotide sequence ID" value="NZ_BAVR01000016.1"/>
</dbReference>
<dbReference type="InterPro" id="IPR003594">
    <property type="entry name" value="HATPase_dom"/>
</dbReference>
<name>W4V680_9FIRM</name>
<dbReference type="EMBL" id="BAVR01000016">
    <property type="protein sequence ID" value="GAE88323.1"/>
    <property type="molecule type" value="Genomic_DNA"/>
</dbReference>
<feature type="domain" description="Histidine kinase/HSP90-like ATPase" evidence="2">
    <location>
        <begin position="35"/>
        <end position="140"/>
    </location>
</feature>
<sequence length="145" mass="16037">MKALKTYNSKVSSEKENICFLVKDILKFLCDSSDAINEEILFEIKVILNELLQNAVKHGNKDDSSKSVKVCAGITASNSVYFIIEDEGEGYDCGCICDEEGGPDEMADICDLKESGRGMLIVSSLCDKIRFNKKGNKVIVLKKLK</sequence>
<protein>
    <submittedName>
        <fullName evidence="3">Anti-sigma F factor</fullName>
    </submittedName>
</protein>
<keyword evidence="1" id="KW-0723">Serine/threonine-protein kinase</keyword>
<dbReference type="STRING" id="1294263.JCM21531_1759"/>
<dbReference type="PANTHER" id="PTHR35526:SF3">
    <property type="entry name" value="ANTI-SIGMA-F FACTOR RSBW"/>
    <property type="match status" value="1"/>
</dbReference>
<comment type="caution">
    <text evidence="3">The sequence shown here is derived from an EMBL/GenBank/DDBJ whole genome shotgun (WGS) entry which is preliminary data.</text>
</comment>
<evidence type="ECO:0000313" key="4">
    <source>
        <dbReference type="Proteomes" id="UP000019109"/>
    </source>
</evidence>
<dbReference type="CDD" id="cd16936">
    <property type="entry name" value="HATPase_RsbW-like"/>
    <property type="match status" value="1"/>
</dbReference>
<dbReference type="Pfam" id="PF13581">
    <property type="entry name" value="HATPase_c_2"/>
    <property type="match status" value="1"/>
</dbReference>